<reference evidence="2" key="2">
    <citation type="submission" date="2018-05" db="EMBL/GenBank/DDBJ databases">
        <title>OmerRS3 (Oryza meridionalis Reference Sequence Version 3).</title>
        <authorList>
            <person name="Zhang J."/>
            <person name="Kudrna D."/>
            <person name="Lee S."/>
            <person name="Talag J."/>
            <person name="Welchert J."/>
            <person name="Wing R.A."/>
        </authorList>
    </citation>
    <scope>NUCLEOTIDE SEQUENCE [LARGE SCALE GENOMIC DNA]</scope>
    <source>
        <strain evidence="2">cv. OR44</strain>
    </source>
</reference>
<feature type="region of interest" description="Disordered" evidence="1">
    <location>
        <begin position="1"/>
        <end position="28"/>
    </location>
</feature>
<sequence length="98" mass="10872">METRVKSGEEQSDGREKQMRDEDRLTPTRCLHPLVRACIRSSPRAAQVQPGRGATKESGVPPQPGWETDFASAHLGSRVRASFQRSAIRDGPNIQSMK</sequence>
<feature type="compositionally biased region" description="Basic and acidic residues" evidence="1">
    <location>
        <begin position="1"/>
        <end position="26"/>
    </location>
</feature>
<dbReference type="EnsemblPlants" id="OMERI11G07120.1">
    <property type="protein sequence ID" value="OMERI11G07120.1"/>
    <property type="gene ID" value="OMERI11G07120"/>
</dbReference>
<organism evidence="2">
    <name type="scientific">Oryza meridionalis</name>
    <dbReference type="NCBI Taxonomy" id="40149"/>
    <lineage>
        <taxon>Eukaryota</taxon>
        <taxon>Viridiplantae</taxon>
        <taxon>Streptophyta</taxon>
        <taxon>Embryophyta</taxon>
        <taxon>Tracheophyta</taxon>
        <taxon>Spermatophyta</taxon>
        <taxon>Magnoliopsida</taxon>
        <taxon>Liliopsida</taxon>
        <taxon>Poales</taxon>
        <taxon>Poaceae</taxon>
        <taxon>BOP clade</taxon>
        <taxon>Oryzoideae</taxon>
        <taxon>Oryzeae</taxon>
        <taxon>Oryzinae</taxon>
        <taxon>Oryza</taxon>
    </lineage>
</organism>
<dbReference type="Gramene" id="OMERI11G07120.1">
    <property type="protein sequence ID" value="OMERI11G07120.1"/>
    <property type="gene ID" value="OMERI11G07120"/>
</dbReference>
<evidence type="ECO:0000256" key="1">
    <source>
        <dbReference type="SAM" id="MobiDB-lite"/>
    </source>
</evidence>
<accession>A0A0E0F478</accession>
<proteinExistence type="predicted"/>
<reference evidence="2" key="1">
    <citation type="submission" date="2015-04" db="UniProtKB">
        <authorList>
            <consortium name="EnsemblPlants"/>
        </authorList>
    </citation>
    <scope>IDENTIFICATION</scope>
</reference>
<protein>
    <submittedName>
        <fullName evidence="2">Uncharacterized protein</fullName>
    </submittedName>
</protein>
<feature type="region of interest" description="Disordered" evidence="1">
    <location>
        <begin position="41"/>
        <end position="68"/>
    </location>
</feature>
<evidence type="ECO:0000313" key="3">
    <source>
        <dbReference type="Proteomes" id="UP000008021"/>
    </source>
</evidence>
<keyword evidence="3" id="KW-1185">Reference proteome</keyword>
<name>A0A0E0F478_9ORYZ</name>
<dbReference type="HOGENOM" id="CLU_2337154_0_0_1"/>
<evidence type="ECO:0000313" key="2">
    <source>
        <dbReference type="EnsemblPlants" id="OMERI11G07120.1"/>
    </source>
</evidence>
<dbReference type="AlphaFoldDB" id="A0A0E0F478"/>
<dbReference type="Proteomes" id="UP000008021">
    <property type="component" value="Chromosome 11"/>
</dbReference>